<comment type="similarity">
    <text evidence="1">Belongs to the short-chain dehydrogenases/reductases (SDR) family.</text>
</comment>
<dbReference type="CDD" id="cd05233">
    <property type="entry name" value="SDR_c"/>
    <property type="match status" value="1"/>
</dbReference>
<dbReference type="EMBL" id="CAEZYR010000007">
    <property type="protein sequence ID" value="CAB4728736.1"/>
    <property type="molecule type" value="Genomic_DNA"/>
</dbReference>
<dbReference type="InterPro" id="IPR002347">
    <property type="entry name" value="SDR_fam"/>
</dbReference>
<dbReference type="PANTHER" id="PTHR42760:SF115">
    <property type="entry name" value="3-OXOACYL-[ACYL-CARRIER-PROTEIN] REDUCTASE FABG"/>
    <property type="match status" value="1"/>
</dbReference>
<reference evidence="3" key="1">
    <citation type="submission" date="2020-05" db="EMBL/GenBank/DDBJ databases">
        <authorList>
            <person name="Chiriac C."/>
            <person name="Salcher M."/>
            <person name="Ghai R."/>
            <person name="Kavagutti S V."/>
        </authorList>
    </citation>
    <scope>NUCLEOTIDE SEQUENCE</scope>
</reference>
<dbReference type="FunFam" id="3.40.50.720:FF:000084">
    <property type="entry name" value="Short-chain dehydrogenase reductase"/>
    <property type="match status" value="1"/>
</dbReference>
<dbReference type="PRINTS" id="PR00081">
    <property type="entry name" value="GDHRDH"/>
</dbReference>
<sequence>MGRLAGKVTYVTGAASGIGLECARRFANEGAVVVGADLRTNDSWAEVVAAAPAAGFHVLDVRDEAGQLAVAADIVATHGRIDVVVTAAGIAGGGFVHNMTLESWQLVQDVNITGTFLTAKAVLPAMIAQRSGSIITVASVEGLEGCEGGSTYNASKGAVVLLTKNLACDYGAAGIRANSICPGFIDTPLLQSVVANMPYADQIKAQHKLGRFGRPDEIAGAAFFLASDDSSFVTGVALPVDGGYVAGHSYGVSKMLFGGA</sequence>
<evidence type="ECO:0000313" key="4">
    <source>
        <dbReference type="EMBL" id="CAB4829300.1"/>
    </source>
</evidence>
<dbReference type="AlphaFoldDB" id="A0A6J6S1Q5"/>
<dbReference type="Pfam" id="PF13561">
    <property type="entry name" value="adh_short_C2"/>
    <property type="match status" value="1"/>
</dbReference>
<dbReference type="GO" id="GO:0016616">
    <property type="term" value="F:oxidoreductase activity, acting on the CH-OH group of donors, NAD or NADP as acceptor"/>
    <property type="evidence" value="ECO:0007669"/>
    <property type="project" value="TreeGrafter"/>
</dbReference>
<dbReference type="SUPFAM" id="SSF51735">
    <property type="entry name" value="NAD(P)-binding Rossmann-fold domains"/>
    <property type="match status" value="1"/>
</dbReference>
<gene>
    <name evidence="3" type="ORF">UFOPK2754_00326</name>
    <name evidence="4" type="ORF">UFOPK3139_01291</name>
    <name evidence="5" type="ORF">UFOPK3543_02263</name>
    <name evidence="6" type="ORF">UFOPK3967_00445</name>
</gene>
<accession>A0A6J6S1Q5</accession>
<protein>
    <submittedName>
        <fullName evidence="3">Unannotated protein</fullName>
    </submittedName>
</protein>
<dbReference type="Gene3D" id="3.40.50.720">
    <property type="entry name" value="NAD(P)-binding Rossmann-like Domain"/>
    <property type="match status" value="1"/>
</dbReference>
<proteinExistence type="inferred from homology"/>
<evidence type="ECO:0000313" key="6">
    <source>
        <dbReference type="EMBL" id="CAB4982417.1"/>
    </source>
</evidence>
<name>A0A6J6S1Q5_9ZZZZ</name>
<dbReference type="InterPro" id="IPR020904">
    <property type="entry name" value="Sc_DH/Rdtase_CS"/>
</dbReference>
<evidence type="ECO:0000313" key="3">
    <source>
        <dbReference type="EMBL" id="CAB4728736.1"/>
    </source>
</evidence>
<dbReference type="PROSITE" id="PS00061">
    <property type="entry name" value="ADH_SHORT"/>
    <property type="match status" value="1"/>
</dbReference>
<evidence type="ECO:0000256" key="1">
    <source>
        <dbReference type="ARBA" id="ARBA00006484"/>
    </source>
</evidence>
<dbReference type="PANTHER" id="PTHR42760">
    <property type="entry name" value="SHORT-CHAIN DEHYDROGENASES/REDUCTASES FAMILY MEMBER"/>
    <property type="match status" value="1"/>
</dbReference>
<keyword evidence="2" id="KW-0560">Oxidoreductase</keyword>
<dbReference type="InterPro" id="IPR036291">
    <property type="entry name" value="NAD(P)-bd_dom_sf"/>
</dbReference>
<dbReference type="EMBL" id="CAFBMH010000104">
    <property type="protein sequence ID" value="CAB4924175.1"/>
    <property type="molecule type" value="Genomic_DNA"/>
</dbReference>
<organism evidence="3">
    <name type="scientific">freshwater metagenome</name>
    <dbReference type="NCBI Taxonomy" id="449393"/>
    <lineage>
        <taxon>unclassified sequences</taxon>
        <taxon>metagenomes</taxon>
        <taxon>ecological metagenomes</taxon>
    </lineage>
</organism>
<evidence type="ECO:0000313" key="5">
    <source>
        <dbReference type="EMBL" id="CAB4924175.1"/>
    </source>
</evidence>
<dbReference type="EMBL" id="CAFBOS010000017">
    <property type="protein sequence ID" value="CAB4982417.1"/>
    <property type="molecule type" value="Genomic_DNA"/>
</dbReference>
<evidence type="ECO:0000256" key="2">
    <source>
        <dbReference type="ARBA" id="ARBA00023002"/>
    </source>
</evidence>
<dbReference type="EMBL" id="CAFABA010000045">
    <property type="protein sequence ID" value="CAB4829300.1"/>
    <property type="molecule type" value="Genomic_DNA"/>
</dbReference>
<dbReference type="PRINTS" id="PR00080">
    <property type="entry name" value="SDRFAMILY"/>
</dbReference>